<dbReference type="AlphaFoldDB" id="A0A7X9ZGI3"/>
<dbReference type="EMBL" id="JABBLX010000003">
    <property type="protein sequence ID" value="NMK96966.1"/>
    <property type="molecule type" value="Genomic_DNA"/>
</dbReference>
<accession>A0A7X9ZGI3</accession>
<protein>
    <submittedName>
        <fullName evidence="3">Iron chaperone</fullName>
    </submittedName>
</protein>
<keyword evidence="4" id="KW-1185">Reference proteome</keyword>
<evidence type="ECO:0000313" key="2">
    <source>
        <dbReference type="EMBL" id="NMK53703.1"/>
    </source>
</evidence>
<dbReference type="Pfam" id="PF08818">
    <property type="entry name" value="DUF1801"/>
    <property type="match status" value="1"/>
</dbReference>
<gene>
    <name evidence="3" type="ORF">HHM13_02465</name>
    <name evidence="2" type="ORF">HHM24_02910</name>
</gene>
<evidence type="ECO:0000313" key="4">
    <source>
        <dbReference type="Proteomes" id="UP000538955"/>
    </source>
</evidence>
<feature type="domain" description="YdhG-like" evidence="1">
    <location>
        <begin position="16"/>
        <end position="110"/>
    </location>
</feature>
<dbReference type="Proteomes" id="UP000550736">
    <property type="component" value="Unassembled WGS sequence"/>
</dbReference>
<dbReference type="Gene3D" id="3.90.1150.200">
    <property type="match status" value="1"/>
</dbReference>
<evidence type="ECO:0000259" key="1">
    <source>
        <dbReference type="Pfam" id="PF08818"/>
    </source>
</evidence>
<sequence>MSEFNLFINDIENEAHREKLRHLFEWIETQYSDLTPVVKWNQPMYTYNETFIIAFSKAKQHFSIMPEAACLKQFKQRVTNAGYTQTENLFRIKWNHEIDYDLIGDMIKLNMEEKKDYTKFWRDHK</sequence>
<dbReference type="InterPro" id="IPR014922">
    <property type="entry name" value="YdhG-like"/>
</dbReference>
<dbReference type="SUPFAM" id="SSF159888">
    <property type="entry name" value="YdhG-like"/>
    <property type="match status" value="1"/>
</dbReference>
<name>A0A7X9ZGI3_STACP</name>
<evidence type="ECO:0000313" key="3">
    <source>
        <dbReference type="EMBL" id="NMK96966.1"/>
    </source>
</evidence>
<dbReference type="Proteomes" id="UP000538955">
    <property type="component" value="Unassembled WGS sequence"/>
</dbReference>
<evidence type="ECO:0000313" key="5">
    <source>
        <dbReference type="Proteomes" id="UP000550736"/>
    </source>
</evidence>
<dbReference type="EMBL" id="JABBMI010000034">
    <property type="protein sequence ID" value="NMK53703.1"/>
    <property type="molecule type" value="Genomic_DNA"/>
</dbReference>
<organism evidence="3 5">
    <name type="scientific">Staphylococcus capitis</name>
    <dbReference type="NCBI Taxonomy" id="29388"/>
    <lineage>
        <taxon>Bacteria</taxon>
        <taxon>Bacillati</taxon>
        <taxon>Bacillota</taxon>
        <taxon>Bacilli</taxon>
        <taxon>Bacillales</taxon>
        <taxon>Staphylococcaceae</taxon>
        <taxon>Staphylococcus</taxon>
    </lineage>
</organism>
<dbReference type="RefSeq" id="WP_030058889.1">
    <property type="nucleotide sequence ID" value="NZ_AP014956.1"/>
</dbReference>
<reference evidence="4 5" key="1">
    <citation type="submission" date="2020-04" db="EMBL/GenBank/DDBJ databases">
        <title>The Epidemiology and Molecular Characteristics of Linezolid-Resistant Staphylococcus capitis in Huashan Hospital, Shanghai.</title>
        <authorList>
            <person name="Ding L."/>
            <person name="Li P."/>
            <person name="Yang Y."/>
            <person name="Lin D."/>
            <person name="Xu X."/>
        </authorList>
    </citation>
    <scope>NUCLEOTIDE SEQUENCE [LARGE SCALE GENOMIC DNA]</scope>
    <source>
        <strain evidence="3 5">12-86</strain>
        <strain evidence="2 4">17-84</strain>
    </source>
</reference>
<proteinExistence type="predicted"/>
<comment type="caution">
    <text evidence="3">The sequence shown here is derived from an EMBL/GenBank/DDBJ whole genome shotgun (WGS) entry which is preliminary data.</text>
</comment>